<dbReference type="CDD" id="cd12105">
    <property type="entry name" value="HmuY"/>
    <property type="match status" value="1"/>
</dbReference>
<dbReference type="PROSITE" id="PS51257">
    <property type="entry name" value="PROKAR_LIPOPROTEIN"/>
    <property type="match status" value="1"/>
</dbReference>
<dbReference type="Proteomes" id="UP000295620">
    <property type="component" value="Unassembled WGS sequence"/>
</dbReference>
<dbReference type="AlphaFoldDB" id="A0A4R6SU03"/>
<dbReference type="EMBL" id="SNYC01000005">
    <property type="protein sequence ID" value="TDQ08250.1"/>
    <property type="molecule type" value="Genomic_DNA"/>
</dbReference>
<proteinExistence type="predicted"/>
<name>A0A4R6SU03_9SPHI</name>
<dbReference type="RefSeq" id="WP_133576643.1">
    <property type="nucleotide sequence ID" value="NZ_SNYC01000005.1"/>
</dbReference>
<dbReference type="OrthoDB" id="5510929at2"/>
<accession>A0A4R6SU03</accession>
<gene>
    <name evidence="1" type="ORF">ATK78_2758</name>
</gene>
<evidence type="ECO:0000313" key="2">
    <source>
        <dbReference type="Proteomes" id="UP000295620"/>
    </source>
</evidence>
<keyword evidence="2" id="KW-1185">Reference proteome</keyword>
<evidence type="ECO:0000313" key="1">
    <source>
        <dbReference type="EMBL" id="TDQ08250.1"/>
    </source>
</evidence>
<reference evidence="1 2" key="1">
    <citation type="submission" date="2019-03" db="EMBL/GenBank/DDBJ databases">
        <title>Genomic Encyclopedia of Archaeal and Bacterial Type Strains, Phase II (KMG-II): from individual species to whole genera.</title>
        <authorList>
            <person name="Goeker M."/>
        </authorList>
    </citation>
    <scope>NUCLEOTIDE SEQUENCE [LARGE SCALE GENOMIC DNA]</scope>
    <source>
        <strain evidence="1 2">DSM 19035</strain>
    </source>
</reference>
<sequence length="238" mass="26915">MEKLIRRYLWLFLVVPLTFTACKKKEENPSNTLEDGKSTVIYDLAGDTNGSVGDPGDGKTKIGFDVFLFRLADQRQTWLRNAADSARWLQTAEWDLAFTGPYNSEIFLNNASYSGNPGYAGTVTRTAVILVKQAYENVSTAPSDNEFDSAPVKHTKIGTYANDNPNGWFTYDLTTHLMKRITNNTYVLRLADGKYAKLEILSVYKGNPPVVTQLYWPAPYFTFRYFVQQDGSRNLNTK</sequence>
<dbReference type="Pfam" id="PF14064">
    <property type="entry name" value="HmuY"/>
    <property type="match status" value="1"/>
</dbReference>
<organism evidence="1 2">
    <name type="scientific">Pedobacter metabolipauper</name>
    <dbReference type="NCBI Taxonomy" id="425513"/>
    <lineage>
        <taxon>Bacteria</taxon>
        <taxon>Pseudomonadati</taxon>
        <taxon>Bacteroidota</taxon>
        <taxon>Sphingobacteriia</taxon>
        <taxon>Sphingobacteriales</taxon>
        <taxon>Sphingobacteriaceae</taxon>
        <taxon>Pedobacter</taxon>
    </lineage>
</organism>
<comment type="caution">
    <text evidence="1">The sequence shown here is derived from an EMBL/GenBank/DDBJ whole genome shotgun (WGS) entry which is preliminary data.</text>
</comment>
<dbReference type="InterPro" id="IPR025921">
    <property type="entry name" value="HmuY"/>
</dbReference>
<protein>
    <submittedName>
        <fullName evidence="1">Heme-binding HmuY-like protein</fullName>
    </submittedName>
</protein>